<evidence type="ECO:0000313" key="1">
    <source>
        <dbReference type="EMBL" id="GBM30694.1"/>
    </source>
</evidence>
<evidence type="ECO:0000313" key="4">
    <source>
        <dbReference type="EMBL" id="GBM30786.1"/>
    </source>
</evidence>
<keyword evidence="5" id="KW-1185">Reference proteome</keyword>
<proteinExistence type="predicted"/>
<comment type="caution">
    <text evidence="3">The sequence shown here is derived from an EMBL/GenBank/DDBJ whole genome shotgun (WGS) entry which is preliminary data.</text>
</comment>
<accession>A0A4Y2ES69</accession>
<dbReference type="EMBL" id="BGPR01170996">
    <property type="protein sequence ID" value="GBM30748.1"/>
    <property type="molecule type" value="Genomic_DNA"/>
</dbReference>
<dbReference type="EMBL" id="BGPR01170981">
    <property type="protein sequence ID" value="GBM30694.1"/>
    <property type="molecule type" value="Genomic_DNA"/>
</dbReference>
<dbReference type="EMBL" id="BGPR01171006">
    <property type="protein sequence ID" value="GBM30786.1"/>
    <property type="molecule type" value="Genomic_DNA"/>
</dbReference>
<evidence type="ECO:0000313" key="2">
    <source>
        <dbReference type="EMBL" id="GBM30748.1"/>
    </source>
</evidence>
<dbReference type="EMBL" id="BGPR01170997">
    <property type="protein sequence ID" value="GBM30755.1"/>
    <property type="molecule type" value="Genomic_DNA"/>
</dbReference>
<evidence type="ECO:0000313" key="5">
    <source>
        <dbReference type="Proteomes" id="UP000499080"/>
    </source>
</evidence>
<reference evidence="3 5" key="1">
    <citation type="journal article" date="2019" name="Sci. Rep.">
        <title>Orb-weaving spider Araneus ventricosus genome elucidates the spidroin gene catalogue.</title>
        <authorList>
            <person name="Kono N."/>
            <person name="Nakamura H."/>
            <person name="Ohtoshi R."/>
            <person name="Moran D.A.P."/>
            <person name="Shinohara A."/>
            <person name="Yoshida Y."/>
            <person name="Fujiwara M."/>
            <person name="Mori M."/>
            <person name="Tomita M."/>
            <person name="Arakawa K."/>
        </authorList>
    </citation>
    <scope>NUCLEOTIDE SEQUENCE [LARGE SCALE GENOMIC DNA]</scope>
</reference>
<gene>
    <name evidence="1" type="ORF">AVEN_13092_1</name>
    <name evidence="4" type="ORF">AVEN_144553_1</name>
    <name evidence="2" type="ORF">AVEN_82037_1</name>
    <name evidence="3" type="ORF">AVEN_88077_1</name>
</gene>
<dbReference type="AlphaFoldDB" id="A0A4Y2ES69"/>
<organism evidence="3 5">
    <name type="scientific">Araneus ventricosus</name>
    <name type="common">Orbweaver spider</name>
    <name type="synonym">Epeira ventricosa</name>
    <dbReference type="NCBI Taxonomy" id="182803"/>
    <lineage>
        <taxon>Eukaryota</taxon>
        <taxon>Metazoa</taxon>
        <taxon>Ecdysozoa</taxon>
        <taxon>Arthropoda</taxon>
        <taxon>Chelicerata</taxon>
        <taxon>Arachnida</taxon>
        <taxon>Araneae</taxon>
        <taxon>Araneomorphae</taxon>
        <taxon>Entelegynae</taxon>
        <taxon>Araneoidea</taxon>
        <taxon>Araneidae</taxon>
        <taxon>Araneus</taxon>
    </lineage>
</organism>
<feature type="non-terminal residue" evidence="3">
    <location>
        <position position="1"/>
    </location>
</feature>
<sequence>IKARDDEGCHLLLMWSNTFYKELPSPGSGTWWFRHIARFLINS</sequence>
<evidence type="ECO:0000313" key="3">
    <source>
        <dbReference type="EMBL" id="GBM30755.1"/>
    </source>
</evidence>
<name>A0A4Y2ES69_ARAVE</name>
<dbReference type="Proteomes" id="UP000499080">
    <property type="component" value="Unassembled WGS sequence"/>
</dbReference>
<protein>
    <submittedName>
        <fullName evidence="3">Uncharacterized protein</fullName>
    </submittedName>
</protein>